<organism evidence="3 4">
    <name type="scientific">Podospora aff. communis PSN243</name>
    <dbReference type="NCBI Taxonomy" id="3040156"/>
    <lineage>
        <taxon>Eukaryota</taxon>
        <taxon>Fungi</taxon>
        <taxon>Dikarya</taxon>
        <taxon>Ascomycota</taxon>
        <taxon>Pezizomycotina</taxon>
        <taxon>Sordariomycetes</taxon>
        <taxon>Sordariomycetidae</taxon>
        <taxon>Sordariales</taxon>
        <taxon>Podosporaceae</taxon>
        <taxon>Podospora</taxon>
    </lineage>
</organism>
<dbReference type="PANTHER" id="PTHR17630:SF44">
    <property type="entry name" value="PROTEIN AIM2"/>
    <property type="match status" value="1"/>
</dbReference>
<evidence type="ECO:0000313" key="3">
    <source>
        <dbReference type="EMBL" id="KAK4448851.1"/>
    </source>
</evidence>
<gene>
    <name evidence="3" type="ORF">QBC34DRAFT_494933</name>
</gene>
<evidence type="ECO:0000259" key="2">
    <source>
        <dbReference type="Pfam" id="PF01738"/>
    </source>
</evidence>
<dbReference type="Pfam" id="PF01738">
    <property type="entry name" value="DLH"/>
    <property type="match status" value="1"/>
</dbReference>
<dbReference type="Gene3D" id="3.40.50.1820">
    <property type="entry name" value="alpha/beta hydrolase"/>
    <property type="match status" value="1"/>
</dbReference>
<reference evidence="3" key="2">
    <citation type="submission" date="2023-05" db="EMBL/GenBank/DDBJ databases">
        <authorList>
            <consortium name="Lawrence Berkeley National Laboratory"/>
            <person name="Steindorff A."/>
            <person name="Hensen N."/>
            <person name="Bonometti L."/>
            <person name="Westerberg I."/>
            <person name="Brannstrom I.O."/>
            <person name="Guillou S."/>
            <person name="Cros-Aarteil S."/>
            <person name="Calhoun S."/>
            <person name="Haridas S."/>
            <person name="Kuo A."/>
            <person name="Mondo S."/>
            <person name="Pangilinan J."/>
            <person name="Riley R."/>
            <person name="Labutti K."/>
            <person name="Andreopoulos B."/>
            <person name="Lipzen A."/>
            <person name="Chen C."/>
            <person name="Yanf M."/>
            <person name="Daum C."/>
            <person name="Ng V."/>
            <person name="Clum A."/>
            <person name="Ohm R."/>
            <person name="Martin F."/>
            <person name="Silar P."/>
            <person name="Natvig D."/>
            <person name="Lalanne C."/>
            <person name="Gautier V."/>
            <person name="Ament-Velasquez S.L."/>
            <person name="Kruys A."/>
            <person name="Hutchinson M.I."/>
            <person name="Powell A.J."/>
            <person name="Barry K."/>
            <person name="Miller A.N."/>
            <person name="Grigoriev I.V."/>
            <person name="Debuchy R."/>
            <person name="Gladieux P."/>
            <person name="Thoren M.H."/>
            <person name="Johannesson H."/>
        </authorList>
    </citation>
    <scope>NUCLEOTIDE SEQUENCE</scope>
    <source>
        <strain evidence="3">PSN243</strain>
    </source>
</reference>
<proteinExistence type="predicted"/>
<dbReference type="SUPFAM" id="SSF53474">
    <property type="entry name" value="alpha/beta-Hydrolases"/>
    <property type="match status" value="1"/>
</dbReference>
<keyword evidence="4" id="KW-1185">Reference proteome</keyword>
<feature type="signal peptide" evidence="1">
    <location>
        <begin position="1"/>
        <end position="20"/>
    </location>
</feature>
<dbReference type="GO" id="GO:0016787">
    <property type="term" value="F:hydrolase activity"/>
    <property type="evidence" value="ECO:0007669"/>
    <property type="project" value="InterPro"/>
</dbReference>
<name>A0AAV9GQA8_9PEZI</name>
<feature type="chain" id="PRO_5043798994" evidence="1">
    <location>
        <begin position="21"/>
        <end position="305"/>
    </location>
</feature>
<dbReference type="InterPro" id="IPR029058">
    <property type="entry name" value="AB_hydrolase_fold"/>
</dbReference>
<dbReference type="PANTHER" id="PTHR17630">
    <property type="entry name" value="DIENELACTONE HYDROLASE"/>
    <property type="match status" value="1"/>
</dbReference>
<comment type="caution">
    <text evidence="3">The sequence shown here is derived from an EMBL/GenBank/DDBJ whole genome shotgun (WGS) entry which is preliminary data.</text>
</comment>
<evidence type="ECO:0000313" key="4">
    <source>
        <dbReference type="Proteomes" id="UP001321760"/>
    </source>
</evidence>
<protein>
    <submittedName>
        <fullName evidence="3">Protein AIM2</fullName>
    </submittedName>
</protein>
<dbReference type="AlphaFoldDB" id="A0AAV9GQA8"/>
<evidence type="ECO:0000256" key="1">
    <source>
        <dbReference type="SAM" id="SignalP"/>
    </source>
</evidence>
<dbReference type="EMBL" id="MU865940">
    <property type="protein sequence ID" value="KAK4448851.1"/>
    <property type="molecule type" value="Genomic_DNA"/>
</dbReference>
<dbReference type="Proteomes" id="UP001321760">
    <property type="component" value="Unassembled WGS sequence"/>
</dbReference>
<sequence length="305" mass="32665">MHALTLSTLATALFASSALAHTDCKSVDASIVRHTGYPVGVEETHNNIRLYIAKPDTSSVRAKEKPTSAVLYLTDVFGIELVENRLLADSFARAGYLTIAPDLFNNEHATGDINVPGFNTSAFLARHGPEVTDPIIASAINHLRTAYGIKKIGLTGYCFGGRYAFRFGAEGKGGDAAFAAHPSLLGDDEISAVKAPAAIAAAETDGMLSPARKTEIEGLLARGTVPWSVSTYSGTNHGFAVRANVSDPEQRWGKEEAFLQAVRWFDRFLSWDSFAVVPEWPSKCKDRDLGPGVISTIATTTTSTT</sequence>
<reference evidence="3" key="1">
    <citation type="journal article" date="2023" name="Mol. Phylogenet. Evol.">
        <title>Genome-scale phylogeny and comparative genomics of the fungal order Sordariales.</title>
        <authorList>
            <person name="Hensen N."/>
            <person name="Bonometti L."/>
            <person name="Westerberg I."/>
            <person name="Brannstrom I.O."/>
            <person name="Guillou S."/>
            <person name="Cros-Aarteil S."/>
            <person name="Calhoun S."/>
            <person name="Haridas S."/>
            <person name="Kuo A."/>
            <person name="Mondo S."/>
            <person name="Pangilinan J."/>
            <person name="Riley R."/>
            <person name="LaButti K."/>
            <person name="Andreopoulos B."/>
            <person name="Lipzen A."/>
            <person name="Chen C."/>
            <person name="Yan M."/>
            <person name="Daum C."/>
            <person name="Ng V."/>
            <person name="Clum A."/>
            <person name="Steindorff A."/>
            <person name="Ohm R.A."/>
            <person name="Martin F."/>
            <person name="Silar P."/>
            <person name="Natvig D.O."/>
            <person name="Lalanne C."/>
            <person name="Gautier V."/>
            <person name="Ament-Velasquez S.L."/>
            <person name="Kruys A."/>
            <person name="Hutchinson M.I."/>
            <person name="Powell A.J."/>
            <person name="Barry K."/>
            <person name="Miller A.N."/>
            <person name="Grigoriev I.V."/>
            <person name="Debuchy R."/>
            <person name="Gladieux P."/>
            <person name="Hiltunen Thoren M."/>
            <person name="Johannesson H."/>
        </authorList>
    </citation>
    <scope>NUCLEOTIDE SEQUENCE</scope>
    <source>
        <strain evidence="3">PSN243</strain>
    </source>
</reference>
<keyword evidence="1" id="KW-0732">Signal</keyword>
<feature type="domain" description="Dienelactone hydrolase" evidence="2">
    <location>
        <begin position="62"/>
        <end position="268"/>
    </location>
</feature>
<accession>A0AAV9GQA8</accession>
<dbReference type="InterPro" id="IPR002925">
    <property type="entry name" value="Dienelactn_hydro"/>
</dbReference>